<dbReference type="OrthoDB" id="1081990at2"/>
<reference evidence="1 2" key="1">
    <citation type="journal article" date="2012" name="Stand. Genomic Sci.">
        <title>Genome sequence of the orange-pigmented seawater bacterium Owenweeksia hongkongensis type strain (UST20020801(T)).</title>
        <authorList>
            <person name="Riedel T."/>
            <person name="Held B."/>
            <person name="Nolan M."/>
            <person name="Lucas S."/>
            <person name="Lapidus A."/>
            <person name="Tice H."/>
            <person name="Del Rio T.G."/>
            <person name="Cheng J.F."/>
            <person name="Han C."/>
            <person name="Tapia R."/>
            <person name="Goodwin L.A."/>
            <person name="Pitluck S."/>
            <person name="Liolios K."/>
            <person name="Mavromatis K."/>
            <person name="Pagani I."/>
            <person name="Ivanova N."/>
            <person name="Mikhailova N."/>
            <person name="Pati A."/>
            <person name="Chen A."/>
            <person name="Palaniappan K."/>
            <person name="Rohde M."/>
            <person name="Tindall B.J."/>
            <person name="Detter J.C."/>
            <person name="Goker M."/>
            <person name="Woyke T."/>
            <person name="Bristow J."/>
            <person name="Eisen J.A."/>
            <person name="Markowitz V."/>
            <person name="Hugenholtz P."/>
            <person name="Klenk H.P."/>
            <person name="Kyrpides N.C."/>
        </authorList>
    </citation>
    <scope>NUCLEOTIDE SEQUENCE</scope>
    <source>
        <strain evidence="2">DSM 17368 / JCM 12287 / NRRL B-23963</strain>
    </source>
</reference>
<protein>
    <submittedName>
        <fullName evidence="1">Outer membrane protein Omp28</fullName>
    </submittedName>
</protein>
<dbReference type="InterPro" id="IPR013783">
    <property type="entry name" value="Ig-like_fold"/>
</dbReference>
<dbReference type="Proteomes" id="UP000005631">
    <property type="component" value="Chromosome"/>
</dbReference>
<dbReference type="eggNOG" id="ENOG5030K06">
    <property type="taxonomic scope" value="Bacteria"/>
</dbReference>
<dbReference type="EMBL" id="CP003156">
    <property type="protein sequence ID" value="AEV32898.1"/>
    <property type="molecule type" value="Genomic_DNA"/>
</dbReference>
<dbReference type="RefSeq" id="WP_014202254.1">
    <property type="nucleotide sequence ID" value="NC_016599.1"/>
</dbReference>
<keyword evidence="2" id="KW-1185">Reference proteome</keyword>
<dbReference type="KEGG" id="oho:Oweho_1919"/>
<evidence type="ECO:0000313" key="2">
    <source>
        <dbReference type="Proteomes" id="UP000005631"/>
    </source>
</evidence>
<dbReference type="NCBIfam" id="NF033782">
    <property type="entry name" value="lipoprot_Omp28"/>
    <property type="match status" value="1"/>
</dbReference>
<organism evidence="1 2">
    <name type="scientific">Owenweeksia hongkongensis (strain DSM 17368 / CIP 108786 / JCM 12287 / NRRL B-23963 / UST20020801)</name>
    <dbReference type="NCBI Taxonomy" id="926562"/>
    <lineage>
        <taxon>Bacteria</taxon>
        <taxon>Pseudomonadati</taxon>
        <taxon>Bacteroidota</taxon>
        <taxon>Flavobacteriia</taxon>
        <taxon>Flavobacteriales</taxon>
        <taxon>Owenweeksiaceae</taxon>
        <taxon>Owenweeksia</taxon>
    </lineage>
</organism>
<dbReference type="Gene3D" id="2.60.40.10">
    <property type="entry name" value="Immunoglobulins"/>
    <property type="match status" value="1"/>
</dbReference>
<dbReference type="HOGENOM" id="CLU_090998_0_0_10"/>
<dbReference type="STRING" id="926562.Oweho_1919"/>
<dbReference type="InterPro" id="IPR021615">
    <property type="entry name" value="Omp28"/>
</dbReference>
<evidence type="ECO:0000313" key="1">
    <source>
        <dbReference type="EMBL" id="AEV32898.1"/>
    </source>
</evidence>
<dbReference type="PROSITE" id="PS51257">
    <property type="entry name" value="PROKAR_LIPOPROTEIN"/>
    <property type="match status" value="1"/>
</dbReference>
<dbReference type="AlphaFoldDB" id="G8R2A8"/>
<proteinExistence type="predicted"/>
<accession>G8R2A8</accession>
<name>G8R2A8_OWEHD</name>
<dbReference type="Pfam" id="PF11551">
    <property type="entry name" value="Omp28"/>
    <property type="match status" value="1"/>
</dbReference>
<gene>
    <name evidence="1" type="ordered locus">Oweho_1919</name>
</gene>
<sequence length="281" mass="31085">MKKAIILLAMAAFFSSCDKIDNPIKQTGTSCGDCEVQPTDTFVTKKAVLIEEFTGVTCNNCPKAAAEAKRLMDLYPDQVHLISIHSSNFAVPTTEYPADFRTTEGTEIYDFTDPIGVPSGLIDRSDFGTNSFSKFYNVWANKVDDILASTPVAAIGIKAVVNADESSRTVCLTPKFKAIADVSGRDIYWSAYLVENDIMAAQKMPDGSHNDSYIHKHVLRTSFNTAFGTPIENFDGSPNSVSCDSRQIVVDSEWEWSNCNIVLYVYDHDTYEVIQSIEVHL</sequence>